<keyword evidence="2" id="KW-1185">Reference proteome</keyword>
<evidence type="ECO:0000313" key="1">
    <source>
        <dbReference type="EMBL" id="KNZ59030.1"/>
    </source>
</evidence>
<comment type="caution">
    <text evidence="1">The sequence shown here is derived from an EMBL/GenBank/DDBJ whole genome shotgun (WGS) entry which is preliminary data.</text>
</comment>
<sequence length="410" mass="45949">MKAPHHQTRRPPASWMCYSPTLRLRISALSRRNWNRFFGARAPSETFGISLSRRASRGGHPLESLVKLASELGLVNGGINAHYNLSAQRASSGSRHSIKERKAQNQWLMEPKSVLSSVAVALESQYRGRPSQPTTHRRVSSFAAEIAVHDMTIMHPTPREKTFDVVLELEKYILAAAGGAHAGSRPTVQWAADASPAMLIIIRALNAIITIGRWIIIMKLCECLVYTAMSEGSYPIYGSTETCCSLCVTTTNVTVVTICPHSHHSNCRPPRKSFPTHVTFPTVAVGIRRQTSHLVSRVFSLLTRYTTGASARFEVVLSPKIKRLPIQSLATSSARLPRQRFLNIDQICRNVYSGHFGGPLLGGNYVVYLFLHRFTQEMKMVKTRRVQWQAPENRHLKMAITHRQKYVVET</sequence>
<gene>
    <name evidence="1" type="ORF">VP01_1812g1</name>
</gene>
<protein>
    <submittedName>
        <fullName evidence="1">Uncharacterized protein</fullName>
    </submittedName>
</protein>
<dbReference type="EMBL" id="LAVV01006629">
    <property type="protein sequence ID" value="KNZ59030.1"/>
    <property type="molecule type" value="Genomic_DNA"/>
</dbReference>
<organism evidence="1 2">
    <name type="scientific">Puccinia sorghi</name>
    <dbReference type="NCBI Taxonomy" id="27349"/>
    <lineage>
        <taxon>Eukaryota</taxon>
        <taxon>Fungi</taxon>
        <taxon>Dikarya</taxon>
        <taxon>Basidiomycota</taxon>
        <taxon>Pucciniomycotina</taxon>
        <taxon>Pucciniomycetes</taxon>
        <taxon>Pucciniales</taxon>
        <taxon>Pucciniaceae</taxon>
        <taxon>Puccinia</taxon>
    </lineage>
</organism>
<evidence type="ECO:0000313" key="2">
    <source>
        <dbReference type="Proteomes" id="UP000037035"/>
    </source>
</evidence>
<accession>A0A0L6VG00</accession>
<dbReference type="VEuPathDB" id="FungiDB:VP01_1812g1"/>
<dbReference type="AlphaFoldDB" id="A0A0L6VG00"/>
<name>A0A0L6VG00_9BASI</name>
<proteinExistence type="predicted"/>
<reference evidence="1 2" key="1">
    <citation type="submission" date="2015-08" db="EMBL/GenBank/DDBJ databases">
        <title>Next Generation Sequencing and Analysis of the Genome of Puccinia sorghi L Schw, the Causal Agent of Maize Common Rust.</title>
        <authorList>
            <person name="Rochi L."/>
            <person name="Burguener G."/>
            <person name="Darino M."/>
            <person name="Turjanski A."/>
            <person name="Kreff E."/>
            <person name="Dieguez M.J."/>
            <person name="Sacco F."/>
        </authorList>
    </citation>
    <scope>NUCLEOTIDE SEQUENCE [LARGE SCALE GENOMIC DNA]</scope>
    <source>
        <strain evidence="1 2">RO10H11247</strain>
    </source>
</reference>
<dbReference type="Proteomes" id="UP000037035">
    <property type="component" value="Unassembled WGS sequence"/>
</dbReference>